<proteinExistence type="predicted"/>
<name>A0A7X5V5G2_9ACTN</name>
<dbReference type="RefSeq" id="WP_167203705.1">
    <property type="nucleotide sequence ID" value="NZ_JAASRO010000001.1"/>
</dbReference>
<dbReference type="EMBL" id="JAASRO010000001">
    <property type="protein sequence ID" value="NIK54970.1"/>
    <property type="molecule type" value="Genomic_DNA"/>
</dbReference>
<protein>
    <recommendedName>
        <fullName evidence="1">AbiEi antitoxin N-terminal domain-containing protein</fullName>
    </recommendedName>
</protein>
<evidence type="ECO:0000259" key="1">
    <source>
        <dbReference type="Pfam" id="PF13338"/>
    </source>
</evidence>
<gene>
    <name evidence="2" type="ORF">BJY22_000687</name>
</gene>
<reference evidence="2 3" key="1">
    <citation type="submission" date="2020-03" db="EMBL/GenBank/DDBJ databases">
        <title>Sequencing the genomes of 1000 actinobacteria strains.</title>
        <authorList>
            <person name="Klenk H.-P."/>
        </authorList>
    </citation>
    <scope>NUCLEOTIDE SEQUENCE [LARGE SCALE GENOMIC DNA]</scope>
    <source>
        <strain evidence="2 3">DSM 45490</strain>
    </source>
</reference>
<evidence type="ECO:0000313" key="2">
    <source>
        <dbReference type="EMBL" id="NIK54970.1"/>
    </source>
</evidence>
<dbReference type="AlphaFoldDB" id="A0A7X5V5G2"/>
<feature type="domain" description="AbiEi antitoxin N-terminal" evidence="1">
    <location>
        <begin position="4"/>
        <end position="48"/>
    </location>
</feature>
<dbReference type="Proteomes" id="UP000555407">
    <property type="component" value="Unassembled WGS sequence"/>
</dbReference>
<dbReference type="Pfam" id="PF13338">
    <property type="entry name" value="AbiEi_4"/>
    <property type="match status" value="1"/>
</dbReference>
<accession>A0A7X5V5G2</accession>
<sequence length="318" mass="34850">MNPRLALVADGQGGVFSRNQALAAGYTPEQIQERLGDGRWERVRHGQYSERLDLGQLPPWERELQLHRRLVHAAMNSMHPGTAVVSHHSALILHGVPVWQADLTEVQLTRSSGWRSGAVAGVRHHRGQLTAADVGKVDGLPVTTVARALAETAGAGSFEAAVVSADAALRGGRLSDDEVRRVLEQTEYWPGGPNIRSALAFANPLAESVGESRFRVLMHQQGLPAPALQVTYEDADGVIGRVDFDFPGRDTVVEFDGLMKYADGGREALIQEKIREDRLRALGLQVVRATWHDLAHPRRAASGIWRAFDRARRTRLAG</sequence>
<dbReference type="InterPro" id="IPR025159">
    <property type="entry name" value="AbiEi_N"/>
</dbReference>
<comment type="caution">
    <text evidence="2">The sequence shown here is derived from an EMBL/GenBank/DDBJ whole genome shotgun (WGS) entry which is preliminary data.</text>
</comment>
<dbReference type="SUPFAM" id="SSF52980">
    <property type="entry name" value="Restriction endonuclease-like"/>
    <property type="match status" value="1"/>
</dbReference>
<organism evidence="2 3">
    <name type="scientific">Kribbella shirazensis</name>
    <dbReference type="NCBI Taxonomy" id="1105143"/>
    <lineage>
        <taxon>Bacteria</taxon>
        <taxon>Bacillati</taxon>
        <taxon>Actinomycetota</taxon>
        <taxon>Actinomycetes</taxon>
        <taxon>Propionibacteriales</taxon>
        <taxon>Kribbellaceae</taxon>
        <taxon>Kribbella</taxon>
    </lineage>
</organism>
<evidence type="ECO:0000313" key="3">
    <source>
        <dbReference type="Proteomes" id="UP000555407"/>
    </source>
</evidence>
<keyword evidence="3" id="KW-1185">Reference proteome</keyword>
<dbReference type="InterPro" id="IPR011335">
    <property type="entry name" value="Restrct_endonuc-II-like"/>
</dbReference>